<evidence type="ECO:0000313" key="2">
    <source>
        <dbReference type="EMBL" id="GMS94469.1"/>
    </source>
</evidence>
<evidence type="ECO:0000256" key="1">
    <source>
        <dbReference type="SAM" id="Phobius"/>
    </source>
</evidence>
<sequence>NDRHCRGRTIKGWSNAEPGELSMSPAQHLRTTETDFLFHPVFILYLISLLCAVSIRLHYLLSVAIGIGMVAYLVYLFVRVRPTAKENLDVLALIFSRFRSINTLYLQKVERRTLDVVRKTLGDIQIRKLVVDDKNCDKELRNTILKMVRKHKIETLTLCVENCHENKLREFFLTATENVKVLEIYEHTNKSNEIFGKNRDFWEKKAREMNEGSFSVQVRHGGERLQLGEDNHFLRFKV</sequence>
<feature type="transmembrane region" description="Helical" evidence="1">
    <location>
        <begin position="61"/>
        <end position="78"/>
    </location>
</feature>
<keyword evidence="1" id="KW-0812">Transmembrane</keyword>
<keyword evidence="1" id="KW-1133">Transmembrane helix</keyword>
<reference evidence="2" key="1">
    <citation type="submission" date="2023-10" db="EMBL/GenBank/DDBJ databases">
        <title>Genome assembly of Pristionchus species.</title>
        <authorList>
            <person name="Yoshida K."/>
            <person name="Sommer R.J."/>
        </authorList>
    </citation>
    <scope>NUCLEOTIDE SEQUENCE</scope>
    <source>
        <strain evidence="2">RS0144</strain>
    </source>
</reference>
<comment type="caution">
    <text evidence="2">The sequence shown here is derived from an EMBL/GenBank/DDBJ whole genome shotgun (WGS) entry which is preliminary data.</text>
</comment>
<dbReference type="AlphaFoldDB" id="A0AAV5TJH7"/>
<protein>
    <submittedName>
        <fullName evidence="2">Uncharacterized protein</fullName>
    </submittedName>
</protein>
<feature type="transmembrane region" description="Helical" evidence="1">
    <location>
        <begin position="36"/>
        <end position="55"/>
    </location>
</feature>
<accession>A0AAV5TJH7</accession>
<keyword evidence="3" id="KW-1185">Reference proteome</keyword>
<name>A0AAV5TJH7_9BILA</name>
<organism evidence="2 3">
    <name type="scientific">Pristionchus entomophagus</name>
    <dbReference type="NCBI Taxonomy" id="358040"/>
    <lineage>
        <taxon>Eukaryota</taxon>
        <taxon>Metazoa</taxon>
        <taxon>Ecdysozoa</taxon>
        <taxon>Nematoda</taxon>
        <taxon>Chromadorea</taxon>
        <taxon>Rhabditida</taxon>
        <taxon>Rhabditina</taxon>
        <taxon>Diplogasteromorpha</taxon>
        <taxon>Diplogasteroidea</taxon>
        <taxon>Neodiplogasteridae</taxon>
        <taxon>Pristionchus</taxon>
    </lineage>
</organism>
<dbReference type="Proteomes" id="UP001432027">
    <property type="component" value="Unassembled WGS sequence"/>
</dbReference>
<dbReference type="EMBL" id="BTSX01000004">
    <property type="protein sequence ID" value="GMS94469.1"/>
    <property type="molecule type" value="Genomic_DNA"/>
</dbReference>
<feature type="non-terminal residue" evidence="2">
    <location>
        <position position="1"/>
    </location>
</feature>
<evidence type="ECO:0000313" key="3">
    <source>
        <dbReference type="Proteomes" id="UP001432027"/>
    </source>
</evidence>
<feature type="non-terminal residue" evidence="2">
    <location>
        <position position="238"/>
    </location>
</feature>
<gene>
    <name evidence="2" type="ORF">PENTCL1PPCAC_16644</name>
</gene>
<keyword evidence="1" id="KW-0472">Membrane</keyword>
<proteinExistence type="predicted"/>